<gene>
    <name evidence="1" type="ORF">GMARGA_LOCUS35555</name>
</gene>
<proteinExistence type="predicted"/>
<organism evidence="1 2">
    <name type="scientific">Gigaspora margarita</name>
    <dbReference type="NCBI Taxonomy" id="4874"/>
    <lineage>
        <taxon>Eukaryota</taxon>
        <taxon>Fungi</taxon>
        <taxon>Fungi incertae sedis</taxon>
        <taxon>Mucoromycota</taxon>
        <taxon>Glomeromycotina</taxon>
        <taxon>Glomeromycetes</taxon>
        <taxon>Diversisporales</taxon>
        <taxon>Gigasporaceae</taxon>
        <taxon>Gigaspora</taxon>
    </lineage>
</organism>
<accession>A0ABN7WXR0</accession>
<comment type="caution">
    <text evidence="1">The sequence shown here is derived from an EMBL/GenBank/DDBJ whole genome shotgun (WGS) entry which is preliminary data.</text>
</comment>
<keyword evidence="2" id="KW-1185">Reference proteome</keyword>
<dbReference type="Proteomes" id="UP000789901">
    <property type="component" value="Unassembled WGS sequence"/>
</dbReference>
<reference evidence="1 2" key="1">
    <citation type="submission" date="2021-06" db="EMBL/GenBank/DDBJ databases">
        <authorList>
            <person name="Kallberg Y."/>
            <person name="Tangrot J."/>
            <person name="Rosling A."/>
        </authorList>
    </citation>
    <scope>NUCLEOTIDE SEQUENCE [LARGE SCALE GENOMIC DNA]</scope>
    <source>
        <strain evidence="1 2">120-4 pot B 10/14</strain>
    </source>
</reference>
<evidence type="ECO:0000313" key="1">
    <source>
        <dbReference type="EMBL" id="CAG8841668.1"/>
    </source>
</evidence>
<dbReference type="EMBL" id="CAJVQB010066491">
    <property type="protein sequence ID" value="CAG8841668.1"/>
    <property type="molecule type" value="Genomic_DNA"/>
</dbReference>
<evidence type="ECO:0000313" key="2">
    <source>
        <dbReference type="Proteomes" id="UP000789901"/>
    </source>
</evidence>
<sequence>MLSNVKTSLLVQLIINGVHKTSILPTPDSKFTKINLSLQTHNKVIAACYAYRNTGVEIAIKIDEIWLKQECDCGQFCFEIDRKYDLNNEKALVLDIVIEDQA</sequence>
<name>A0ABN7WXR0_GIGMA</name>
<protein>
    <submittedName>
        <fullName evidence="1">44817_t:CDS:1</fullName>
    </submittedName>
</protein>
<feature type="non-terminal residue" evidence="1">
    <location>
        <position position="102"/>
    </location>
</feature>